<feature type="compositionally biased region" description="Basic residues" evidence="1">
    <location>
        <begin position="44"/>
        <end position="53"/>
    </location>
</feature>
<dbReference type="AlphaFoldDB" id="A0A3N4GSY5"/>
<evidence type="ECO:0000256" key="1">
    <source>
        <dbReference type="SAM" id="MobiDB-lite"/>
    </source>
</evidence>
<dbReference type="Proteomes" id="UP000267536">
    <property type="component" value="Unassembled WGS sequence"/>
</dbReference>
<organism evidence="2 3">
    <name type="scientific">Gordonia oryzae</name>
    <dbReference type="NCBI Taxonomy" id="2487349"/>
    <lineage>
        <taxon>Bacteria</taxon>
        <taxon>Bacillati</taxon>
        <taxon>Actinomycetota</taxon>
        <taxon>Actinomycetes</taxon>
        <taxon>Mycobacteriales</taxon>
        <taxon>Gordoniaceae</taxon>
        <taxon>Gordonia</taxon>
    </lineage>
</organism>
<dbReference type="EMBL" id="RKMH01000001">
    <property type="protein sequence ID" value="RPA66119.1"/>
    <property type="molecule type" value="Genomic_DNA"/>
</dbReference>
<feature type="region of interest" description="Disordered" evidence="1">
    <location>
        <begin position="27"/>
        <end position="70"/>
    </location>
</feature>
<protein>
    <submittedName>
        <fullName evidence="2">Uncharacterized protein</fullName>
    </submittedName>
</protein>
<proteinExistence type="predicted"/>
<name>A0A3N4GSY5_9ACTN</name>
<evidence type="ECO:0000313" key="2">
    <source>
        <dbReference type="EMBL" id="RPA66119.1"/>
    </source>
</evidence>
<gene>
    <name evidence="2" type="ORF">EF294_00565</name>
</gene>
<sequence length="70" mass="7784">MVMTAAAITFAIDDLHATVAAWNTQGDRVIDPPATNPGVNWQSRHARRRRPRRLLVQNDDRSPAARSPPV</sequence>
<evidence type="ECO:0000313" key="3">
    <source>
        <dbReference type="Proteomes" id="UP000267536"/>
    </source>
</evidence>
<accession>A0A3N4GSY5</accession>
<keyword evidence="3" id="KW-1185">Reference proteome</keyword>
<reference evidence="2 3" key="1">
    <citation type="submission" date="2018-11" db="EMBL/GenBank/DDBJ databases">
        <title>Draft genome sequence of Gordonia sp. RS15-1S isolated from rice stems.</title>
        <authorList>
            <person name="Muangham S."/>
        </authorList>
    </citation>
    <scope>NUCLEOTIDE SEQUENCE [LARGE SCALE GENOMIC DNA]</scope>
    <source>
        <strain evidence="2 3">RS15-1S</strain>
    </source>
</reference>
<comment type="caution">
    <text evidence="2">The sequence shown here is derived from an EMBL/GenBank/DDBJ whole genome shotgun (WGS) entry which is preliminary data.</text>
</comment>